<dbReference type="InterPro" id="IPR021842">
    <property type="entry name" value="DUF3435"/>
</dbReference>
<sequence>MGKCREDVCLYIVMEVRPRAEENERELKNKPLNDRRGVSDSALLARRQAWTKWVEFIKDIRNLDPNETILNLCRGPIQQEQAKLRCQNFLCYYIESSERERPNDGPEEVVHELTVTSTTTVLEMWKALIMYADTNVLQRMRRRDPDNSAQWTLSIGVGGPRIKGPVFEISTWIVEVLSANYNLTNQQKFEKHEAAAEDILLILNTIWYRADLIKTTPDMRLDFCIVLLLAGITSFRPGAITNVYYHQVEMAAVRDPADPAQTKIIATITLTHNKRRAKALRKSQDHISGNFGIRPFRYWDSDKIFVLTQLEQPRAGDSQLGSWA</sequence>
<dbReference type="EMBL" id="JAULSW010000004">
    <property type="protein sequence ID" value="KAK3385769.1"/>
    <property type="molecule type" value="Genomic_DNA"/>
</dbReference>
<comment type="caution">
    <text evidence="1">The sequence shown here is derived from an EMBL/GenBank/DDBJ whole genome shotgun (WGS) entry which is preliminary data.</text>
</comment>
<proteinExistence type="predicted"/>
<organism evidence="1 2">
    <name type="scientific">Podospora didyma</name>
    <dbReference type="NCBI Taxonomy" id="330526"/>
    <lineage>
        <taxon>Eukaryota</taxon>
        <taxon>Fungi</taxon>
        <taxon>Dikarya</taxon>
        <taxon>Ascomycota</taxon>
        <taxon>Pezizomycotina</taxon>
        <taxon>Sordariomycetes</taxon>
        <taxon>Sordariomycetidae</taxon>
        <taxon>Sordariales</taxon>
        <taxon>Podosporaceae</taxon>
        <taxon>Podospora</taxon>
    </lineage>
</organism>
<protein>
    <submittedName>
        <fullName evidence="1">Uncharacterized protein</fullName>
    </submittedName>
</protein>
<reference evidence="1" key="2">
    <citation type="submission" date="2023-06" db="EMBL/GenBank/DDBJ databases">
        <authorList>
            <consortium name="Lawrence Berkeley National Laboratory"/>
            <person name="Haridas S."/>
            <person name="Hensen N."/>
            <person name="Bonometti L."/>
            <person name="Westerberg I."/>
            <person name="Brannstrom I.O."/>
            <person name="Guillou S."/>
            <person name="Cros-Aarteil S."/>
            <person name="Calhoun S."/>
            <person name="Kuo A."/>
            <person name="Mondo S."/>
            <person name="Pangilinan J."/>
            <person name="Riley R."/>
            <person name="LaButti K."/>
            <person name="Andreopoulos B."/>
            <person name="Lipzen A."/>
            <person name="Chen C."/>
            <person name="Yanf M."/>
            <person name="Daum C."/>
            <person name="Ng V."/>
            <person name="Clum A."/>
            <person name="Steindorff A."/>
            <person name="Ohm R."/>
            <person name="Martin F."/>
            <person name="Silar P."/>
            <person name="Natvig D."/>
            <person name="Lalanne C."/>
            <person name="Gautier V."/>
            <person name="Ament-velasquez S.L."/>
            <person name="Kruys A."/>
            <person name="Hutchinson M.I."/>
            <person name="Powell A.J."/>
            <person name="Barry K."/>
            <person name="Miller A.N."/>
            <person name="Grigoriev I.V."/>
            <person name="Debuchy R."/>
            <person name="Gladieux P."/>
            <person name="Thoren M.H."/>
            <person name="Johannesson H."/>
        </authorList>
    </citation>
    <scope>NUCLEOTIDE SEQUENCE</scope>
    <source>
        <strain evidence="1">CBS 232.78</strain>
    </source>
</reference>
<accession>A0AAE0NQM8</accession>
<reference evidence="1" key="1">
    <citation type="journal article" date="2023" name="Mol. Phylogenet. Evol.">
        <title>Genome-scale phylogeny and comparative genomics of the fungal order Sordariales.</title>
        <authorList>
            <person name="Hensen N."/>
            <person name="Bonometti L."/>
            <person name="Westerberg I."/>
            <person name="Brannstrom I.O."/>
            <person name="Guillou S."/>
            <person name="Cros-Aarteil S."/>
            <person name="Calhoun S."/>
            <person name="Haridas S."/>
            <person name="Kuo A."/>
            <person name="Mondo S."/>
            <person name="Pangilinan J."/>
            <person name="Riley R."/>
            <person name="LaButti K."/>
            <person name="Andreopoulos B."/>
            <person name="Lipzen A."/>
            <person name="Chen C."/>
            <person name="Yan M."/>
            <person name="Daum C."/>
            <person name="Ng V."/>
            <person name="Clum A."/>
            <person name="Steindorff A."/>
            <person name="Ohm R.A."/>
            <person name="Martin F."/>
            <person name="Silar P."/>
            <person name="Natvig D.O."/>
            <person name="Lalanne C."/>
            <person name="Gautier V."/>
            <person name="Ament-Velasquez S.L."/>
            <person name="Kruys A."/>
            <person name="Hutchinson M.I."/>
            <person name="Powell A.J."/>
            <person name="Barry K."/>
            <person name="Miller A.N."/>
            <person name="Grigoriev I.V."/>
            <person name="Debuchy R."/>
            <person name="Gladieux P."/>
            <person name="Hiltunen Thoren M."/>
            <person name="Johannesson H."/>
        </authorList>
    </citation>
    <scope>NUCLEOTIDE SEQUENCE</scope>
    <source>
        <strain evidence="1">CBS 232.78</strain>
    </source>
</reference>
<dbReference type="AlphaFoldDB" id="A0AAE0NQM8"/>
<dbReference type="Proteomes" id="UP001285441">
    <property type="component" value="Unassembled WGS sequence"/>
</dbReference>
<keyword evidence="2" id="KW-1185">Reference proteome</keyword>
<evidence type="ECO:0000313" key="1">
    <source>
        <dbReference type="EMBL" id="KAK3385769.1"/>
    </source>
</evidence>
<dbReference type="Pfam" id="PF11917">
    <property type="entry name" value="DUF3435"/>
    <property type="match status" value="1"/>
</dbReference>
<name>A0AAE0NQM8_9PEZI</name>
<evidence type="ECO:0000313" key="2">
    <source>
        <dbReference type="Proteomes" id="UP001285441"/>
    </source>
</evidence>
<gene>
    <name evidence="1" type="ORF">B0H63DRAFT_544223</name>
</gene>
<dbReference type="PANTHER" id="PTHR37535:SF4">
    <property type="entry name" value="FLUG DOMAIN-CONTAINING PROTEIN"/>
    <property type="match status" value="1"/>
</dbReference>
<dbReference type="PANTHER" id="PTHR37535">
    <property type="entry name" value="FLUG DOMAIN PROTEIN"/>
    <property type="match status" value="1"/>
</dbReference>